<dbReference type="InterPro" id="IPR022742">
    <property type="entry name" value="Hydrolase_4"/>
</dbReference>
<dbReference type="Gene3D" id="3.40.50.1820">
    <property type="entry name" value="alpha/beta hydrolase"/>
    <property type="match status" value="1"/>
</dbReference>
<reference evidence="2 3" key="1">
    <citation type="journal article" date="2013" name="Genome Announc.">
        <title>Draft Genome Sequence of Rhodococcus ruber Strain BKS 20-38.</title>
        <authorList>
            <person name="Bala M."/>
            <person name="Kumar S."/>
            <person name="Raghava G.P."/>
            <person name="Mayilraj S."/>
        </authorList>
    </citation>
    <scope>NUCLEOTIDE SEQUENCE [LARGE SCALE GENOMIC DNA]</scope>
    <source>
        <strain evidence="2 3">BKS 20-38</strain>
    </source>
</reference>
<evidence type="ECO:0000313" key="2">
    <source>
        <dbReference type="EMBL" id="EME67321.1"/>
    </source>
</evidence>
<accession>M2Y2L2</accession>
<dbReference type="SUPFAM" id="SSF53474">
    <property type="entry name" value="alpha/beta-Hydrolases"/>
    <property type="match status" value="1"/>
</dbReference>
<name>M2Y2L2_9NOCA</name>
<dbReference type="Pfam" id="PF12146">
    <property type="entry name" value="Hydrolase_4"/>
    <property type="match status" value="1"/>
</dbReference>
<evidence type="ECO:0000313" key="3">
    <source>
        <dbReference type="Proteomes" id="UP000011731"/>
    </source>
</evidence>
<feature type="domain" description="Serine aminopeptidase S33" evidence="1">
    <location>
        <begin position="23"/>
        <end position="162"/>
    </location>
</feature>
<sequence>MVRAVAVDVEGAPMSGLVAEVDHPRAVIVALHGGASHSAYFDSPSLPRHSLLQTGAALGFTVVAPDRLGYGRSAGWLRGMPSADQQVEVTFAAVERMLGAGSRGAGIFLVGHSQGCVLAMRMAAADRGATVLGLELAGTGIRHAQQSVERMERFRGDVRKVLEILWQPACLYPDQDRVASRAPDYEGIDARSWPDEFARLAASVTLPIRYTLGDHEAWWQPGDQGLAEVAALFRASPRVVTHEQVDASHNLSLGLAARAYHLSLLAFVEECVLAREVAGSTVGEKELQYVAVQDR</sequence>
<evidence type="ECO:0000259" key="1">
    <source>
        <dbReference type="Pfam" id="PF12146"/>
    </source>
</evidence>
<dbReference type="EMBL" id="AOEX01000009">
    <property type="protein sequence ID" value="EME67321.1"/>
    <property type="molecule type" value="Genomic_DNA"/>
</dbReference>
<proteinExistence type="predicted"/>
<comment type="caution">
    <text evidence="2">The sequence shown here is derived from an EMBL/GenBank/DDBJ whole genome shotgun (WGS) entry which is preliminary data.</text>
</comment>
<dbReference type="InterPro" id="IPR029058">
    <property type="entry name" value="AB_hydrolase_fold"/>
</dbReference>
<organism evidence="2 3">
    <name type="scientific">Rhodococcus ruber BKS 20-38</name>
    <dbReference type="NCBI Taxonomy" id="1278076"/>
    <lineage>
        <taxon>Bacteria</taxon>
        <taxon>Bacillati</taxon>
        <taxon>Actinomycetota</taxon>
        <taxon>Actinomycetes</taxon>
        <taxon>Mycobacteriales</taxon>
        <taxon>Nocardiaceae</taxon>
        <taxon>Rhodococcus</taxon>
    </lineage>
</organism>
<keyword evidence="3" id="KW-1185">Reference proteome</keyword>
<protein>
    <recommendedName>
        <fullName evidence="1">Serine aminopeptidase S33 domain-containing protein</fullName>
    </recommendedName>
</protein>
<gene>
    <name evidence="2" type="ORF">G352_00512</name>
</gene>
<dbReference type="AlphaFoldDB" id="M2Y2L2"/>
<dbReference type="Proteomes" id="UP000011731">
    <property type="component" value="Unassembled WGS sequence"/>
</dbReference>